<gene>
    <name evidence="2" type="ORF">NG895_03445</name>
</gene>
<comment type="caution">
    <text evidence="2">The sequence shown here is derived from an EMBL/GenBank/DDBJ whole genome shotgun (WGS) entry which is preliminary data.</text>
</comment>
<evidence type="ECO:0000313" key="2">
    <source>
        <dbReference type="EMBL" id="MCO6042954.1"/>
    </source>
</evidence>
<keyword evidence="1" id="KW-0812">Transmembrane</keyword>
<reference evidence="2" key="1">
    <citation type="submission" date="2022-06" db="EMBL/GenBank/DDBJ databases">
        <title>Aeoliella straminimaris, a novel planctomycete from sediments.</title>
        <authorList>
            <person name="Vitorino I.R."/>
            <person name="Lage O.M."/>
        </authorList>
    </citation>
    <scope>NUCLEOTIDE SEQUENCE</scope>
    <source>
        <strain evidence="2">ICT_H6.2</strain>
    </source>
</reference>
<evidence type="ECO:0000256" key="1">
    <source>
        <dbReference type="SAM" id="Phobius"/>
    </source>
</evidence>
<feature type="transmembrane region" description="Helical" evidence="1">
    <location>
        <begin position="156"/>
        <end position="174"/>
    </location>
</feature>
<proteinExistence type="predicted"/>
<accession>A0A9X2F6Z7</accession>
<dbReference type="EMBL" id="JAMXLR010000015">
    <property type="protein sequence ID" value="MCO6042954.1"/>
    <property type="molecule type" value="Genomic_DNA"/>
</dbReference>
<keyword evidence="1" id="KW-1133">Transmembrane helix</keyword>
<organism evidence="2 3">
    <name type="scientific">Aeoliella straminimaris</name>
    <dbReference type="NCBI Taxonomy" id="2954799"/>
    <lineage>
        <taxon>Bacteria</taxon>
        <taxon>Pseudomonadati</taxon>
        <taxon>Planctomycetota</taxon>
        <taxon>Planctomycetia</taxon>
        <taxon>Pirellulales</taxon>
        <taxon>Lacipirellulaceae</taxon>
        <taxon>Aeoliella</taxon>
    </lineage>
</organism>
<protein>
    <submittedName>
        <fullName evidence="2">Uncharacterized protein</fullName>
    </submittedName>
</protein>
<dbReference type="AlphaFoldDB" id="A0A9X2F6Z7"/>
<dbReference type="Proteomes" id="UP001155241">
    <property type="component" value="Unassembled WGS sequence"/>
</dbReference>
<name>A0A9X2F6Z7_9BACT</name>
<keyword evidence="1" id="KW-0472">Membrane</keyword>
<evidence type="ECO:0000313" key="3">
    <source>
        <dbReference type="Proteomes" id="UP001155241"/>
    </source>
</evidence>
<keyword evidence="3" id="KW-1185">Reference proteome</keyword>
<sequence length="193" mass="21285">MSNVVSSDGSLWAKEAGEIVDAAPPFAYQVKGRRLSVVSTSNGEEVASIAGPSEEVTSQSVFDPLGFTSDGRYLVYEQYRDSKWAKVRSTLSDLVNWRTTEAEMRPLEIRCLEVQSGRTRLVGLPVRDVVAGGDMLPGDRIRCGDEVWDVPGHKPWLTILLVPLVPLLIAYRLIERRRRRTSGTTAASVEPVA</sequence>